<sequence length="1086" mass="122902">MDDLPDLSQDFNQAPTYCQNDVLVPYNQATGNGQQSLTYTYSQSQQTWYTQRSVLVGSQMSGTPDSGIQSIGGSPPSIVALTPENVVVQCKQPTANHRKKNDFSDMPTLIPANLQTIEEDSYEAEMPKLPPKTESPPKLKKNTSAALSAAKKTRKDSETLKQCSNLMQPATVLSTKDEELAVGKQVTSKHIMEEFRRLKRKKMAEIYENMIPIMSADLCSANFEIIRPCVRANAGGLLDKIDFQFLEQNKAIKKARFAEFLKSLRPIKNEMPTLKRTRPTGGKTAKEPKGKKMKKEAMPVLKEAVSIQKLVSPVEKVISLDNVSKDAVSFKKETISVPKSPASSKSLSSKTNKPVATKPSHGKSASGKSSKPIASRTGKPGKVAKECGTNSKFNSDTYTKIRSNIVINKPPLLPTPEECECDADIPCTSGRTCPTRYKLMECTSLSCPLYFECKNRCIQKNQQVHQLQHYKTEKKGMGLRTHVDIPLDQYVLEFTGEIITKDIYYNRKVKGYAMHFQDNFVVDGGVKGSLARFMNHSCDANCKIERWNVNGQIRLAIFAVKNISSGDELTVNYSKLWINDGSNEECFCGSGVCQKIIPGQVDRILKSTVVRADLKKKEISIVRNTNIFLVRNVRKNQFLKKPEVELHIVRVDKKLNKIFKSLMNVIKEKENIKTKYINSITLSVNKLIAKPGENNMSEHFNNSMIFVLNQVLGKVICDKKMESILGHYSNIKKSLKFNSNVNSLPTFLSLKKEKNGYSTDVNLSYMDSEIPVCSYNPDAVTMKSEGPDSDCVRCVCGIVEDEGEMVQCDSCYFWLHVDCLTEAEQNRKSDTFECSYCKNDLTTTPAVEVILSPQPEIKLENCIYYKTLVNSKGLQLRINGTVYVKNDLIVEKCTNKQETKSYNRVELRPFRVERLYIDKDGKKFVYGYYYARPHETFCDSSRLFFKNELLRTPLYVSLDLDTAVGRCLVIDLETYCLGRPKIPTYHEDDIFISEFQIDDQQRKFEKIPKDEAYIINTSAYAFTPFKTKSNIRRNFSPFVAVKPNKISPGDDKSTSSNFETTFKNDYEKRLKEVKMKCIERVTKKMA</sequence>
<dbReference type="WBParaSite" id="RSKR_0000705100.1">
    <property type="protein sequence ID" value="RSKR_0000705100.1"/>
    <property type="gene ID" value="RSKR_0000705100"/>
</dbReference>
<dbReference type="Proteomes" id="UP000095286">
    <property type="component" value="Unplaced"/>
</dbReference>
<name>A0AC35U2V9_9BILA</name>
<reference evidence="2" key="1">
    <citation type="submission" date="2016-11" db="UniProtKB">
        <authorList>
            <consortium name="WormBaseParasite"/>
        </authorList>
    </citation>
    <scope>IDENTIFICATION</scope>
    <source>
        <strain evidence="2">KR3021</strain>
    </source>
</reference>
<proteinExistence type="predicted"/>
<organism evidence="1 2">
    <name type="scientific">Rhabditophanes sp. KR3021</name>
    <dbReference type="NCBI Taxonomy" id="114890"/>
    <lineage>
        <taxon>Eukaryota</taxon>
        <taxon>Metazoa</taxon>
        <taxon>Ecdysozoa</taxon>
        <taxon>Nematoda</taxon>
        <taxon>Chromadorea</taxon>
        <taxon>Rhabditida</taxon>
        <taxon>Tylenchina</taxon>
        <taxon>Panagrolaimomorpha</taxon>
        <taxon>Strongyloidoidea</taxon>
        <taxon>Alloionematidae</taxon>
        <taxon>Rhabditophanes</taxon>
    </lineage>
</organism>
<protein>
    <submittedName>
        <fullName evidence="2">AWS domain-containing protein</fullName>
    </submittedName>
</protein>
<accession>A0AC35U2V9</accession>
<evidence type="ECO:0000313" key="2">
    <source>
        <dbReference type="WBParaSite" id="RSKR_0000705100.1"/>
    </source>
</evidence>
<evidence type="ECO:0000313" key="1">
    <source>
        <dbReference type="Proteomes" id="UP000095286"/>
    </source>
</evidence>